<dbReference type="Pfam" id="PF22544">
    <property type="entry name" value="HYDIN_VesB_CFA65-like_Ig"/>
    <property type="match status" value="1"/>
</dbReference>
<dbReference type="InterPro" id="IPR053879">
    <property type="entry name" value="HYDIN_VesB_CFA65-like_Ig"/>
</dbReference>
<dbReference type="GO" id="GO:0005737">
    <property type="term" value="C:cytoplasm"/>
    <property type="evidence" value="ECO:0007669"/>
    <property type="project" value="UniProtKB-SubCell"/>
</dbReference>
<protein>
    <recommendedName>
        <fullName evidence="6">HYDIN/VesB/CFA65-like Ig-like domain-containing protein</fullName>
    </recommendedName>
</protein>
<dbReference type="PANTHER" id="PTHR23053:SF0">
    <property type="entry name" value="HYDROCEPHALUS-INDUCING PROTEIN HOMOLOG"/>
    <property type="match status" value="1"/>
</dbReference>
<evidence type="ECO:0000256" key="3">
    <source>
        <dbReference type="ARBA" id="ARBA00022490"/>
    </source>
</evidence>
<evidence type="ECO:0000256" key="4">
    <source>
        <dbReference type="ARBA" id="ARBA00023069"/>
    </source>
</evidence>
<keyword evidence="3" id="KW-0963">Cytoplasm</keyword>
<keyword evidence="4" id="KW-0969">Cilium</keyword>
<sequence>MYLVEKSSIRSLKLQYRYWLEADIFRSVIDSPARSKIAIKNIIALESMECCKYKRCRDEGMFEKRVDSKIEKSLRNLAQDGTTDSIKNRVYRFPSEYKKVFSQCPEKIMLERKKRKEPTYTCFLPIPEVVVFRNFSIGCNHECLFQLLNRSEVPRLIKLNESQNLFFQVKFAGSNSNTRLAAGLSHIYDVKFHPDEDRDYYHDIEFETDSGSLAVPVIAIGPQPLVTFPDEINVGVTVVKIKKTILISLENIGKIMTRFSIFSDNECFSVCPTKNSLEVGESMKINITFSPMKLGTFSGFIFFRYESGDTTQSFIKGEAIPCDVKLIDHFVQMEDTFLNLSTLSSISIQNNSDYTLTYKWMKHKSIQDDIKENERCYKECHKKFDTVKGVVAEKLKQIIRDRVCSEIQDDIYFNNEHFHITPAHGEVKARSTLTFSVNFQPRKVGDIIAEGFLDISGIENRIPLSLSGTSMGPILELDRESMDVDKIFLCSTYKFEFKCKNVGRIPGTLSYVQKKTEFNTQIGVKPCKVEICEDSIETLSLHFWSDISGSFVERVDFLILESSEVISLILKGIMVTPLVLHKPIDLNFPLVSLGFSSCRKVTIHNSSHVPVEFSISVPCDGWEPAVGHDEFARALTKPDFPREPREFFVKPTRGTVEAKSLLNFRVYYTPNVVRKGTRSIEVRVGKSLSSEPLILPFSYESTITTMNVKPIKINEGRCFLNYPSKHNITIFNPCNVSGYFFVVPQEVSEDLPLIYSLSVNQGYIKAKQYKEIELKIIAKEVGHHFLRINFFSMGHKEPVAFTDVTVTAYGPVVSTEPFNFKFGQINVLKPREFSFNLINESPIPAPYEIAVKNVKKSSILETEYNIGELEPFETIDINISLILRDVGKYTDNLAILVSKGSTFNIKLSAVGVGCSIVFKPNIFPLLDMGYLFRRQDNTNLITLKNESTRIHNMYLANTERENRGKKNDPDDIQEKFRIEPAAFELHPGEERTVECNIRWPNIEVVQEQWYIFANIEGVNKRELLDSSVFSATFIDPIITFNKNELHFFMNFGWNCEDHQLTNEFTITNKTGRDLNAHMIIEKPFNFKGDSNTWTNDKKLTLVDQKSYIVDVFFRSDLYSFEQQVSTKYQGYLKIQYQEHKQTDKILCVTEVNFPCITLVPTIHLYCIYGSNTEQVISLMNDGSLPAHYKMKIHKSSLKFQRINNFNDLLDLQPIEGMVLPNSEMHVTLALDGSERVKFSIDAVCEVMGGVSQTFTIHATTDIVKYYIEDFVLDYGLQLYCEPSVAALKVTNQCLVPLQFSVATSSTLLKIIEYPEVLNPVSEHIIVIERQPSAPGIFNEALHLEVHSDVMEIHVKWFATFPQVYLDVPRNLLAESSVELGYDAVRLFEKENMDVDEMGCESNFSDDQIINCENELSSNDLALLSAYIDHFQENSDNWESKKDLLYEIVENIKNGATSIEPTVKISSSENKYVIIFHGVANTEYQETACRCAKRLNLPLLDLNKVFLQSLSSTQIKLSKKLSDQLEKHYIEMTSQLKKSTFKGLSDKYQNQIDKIFTKISVSETFEEKNYDYFELKLEILNDILNFSEKYGKPTDKKGSIKNQELSNNQRVLFKDVNSDVFREILRDGLCQAKFNRGYVLQTLKNDFMKNESLILRILLSISNGTENMLFITFNNKISKLYERTEDDNQTELPFKDEKFSTDDIGIENNVSLLIQQSPEMIKEYEDSLNNLFHTINEWEAGLASGKTRKNAKTATKSIFTLASSILAPEKMYVWHVDIDNLKSNCMTYAIENYLSETIPNFIDDTILDECSVEVIPYFLLKEHEIFELQPFHSVASSFVSQTGMGETFSISKKSLTAETIIRTKSENLNLQLYETISLESRLILEPSESKEFKVVFKPIQEGQFKHEFILALMDNPEKTFKIKTLGDAEIPRLNMTPYSIFSKVASQKLIETHEPTYFLSSHCYDFGNFLVSQDQSRMHNKKEIFKFRNIAIVPAVVSFSLQDKNYDIFEIQPLEIVLNPNEIGFVAISVNVNQLGEWKDTLIISIENNLQNEHIELRCNGVQMELIVEPKSINLNRVLLSKCEMKKVTMQSNTALLLFWRVSTELDENQIRCQPVSGKLKYNHTNEIEINFCANKVHGSETKIIRIFLFLSEKEMEPIAIETITLTAESYEIIFDVSPRDSLCLKSIPVGSFTTGSYTITNLGKYPFSYEINYLSLHGLTTNKKNENKSEILQNNFKMEPQSGIILPKKQSLINVTYNPTIEHSLKDTILFILYLMEPYKDYGLVENVSLKISSISYYTKYSIYPYPTLNFETVELKTNKTMTLKVENTGEFALTYSFKHKPLHESQGDFSIVHEKSKTSKRKCGPKKLRSLQSDGSESRYGPFQIEKMKGELQPREFDNLMVQFRADTVGEFEEYFLIDVSDSYLLTDEDRQISLKANVHVANLDFNNFRQMFVNSYVVNSPEEFDFSNKIEEYTVFIKCDNTLHYHNICANDTYATSVTLSNTSDVRADVIIETSCNEAFSVNINRLEIKPWSKEKFILTFNPSREGIYSDTLQMKLDVPESLDPHTLIINLQGEGCLPRVRVIELNEVARDNSEMHFGFLNIPGKVEKLLKIQNIGKVIAKLNIELENNFPEVFKIIENPDREPIDNECIYKTHDKVTELMILPQYAVNLKISFIITNPGQYISNLKIHIDKNPHETIKMKLIGEGFFKPIVFNLVLVYPKSLVNVSECTSSQSIEQLETGFDKNSYPKTVSEEPINWVYKIDFGNCSMKDQNTYKNRYTFKIINATTDQFFRYEWKDDELIQFDPLISTECIINEIILKEPVKFIGYEKDSLGSIVQYTEKLYTKHRKQKYTEHENSSDTASNIRKLATDDLQESEIEPEYEIVTNTTETIKVLVSANLGYCNYECNIDCLEFESTLVSETRSLNFKVANTSNLNLYFNWCLLSKCSKQKDLKCNCKECNCPFTVRPQRGVIAPQESIECDMLFFPTFVDEFEVSFCCKMINLDPAREPLVIKVLASSILSYPFFDFGE</sequence>
<name>A0ABD2WU23_9HYME</name>
<dbReference type="PANTHER" id="PTHR23053">
    <property type="entry name" value="DLEC1 DELETED IN LUNG AND ESOPHAGEAL CANCER 1"/>
    <property type="match status" value="1"/>
</dbReference>
<dbReference type="EMBL" id="JBJJXI010000070">
    <property type="protein sequence ID" value="KAL3396541.1"/>
    <property type="molecule type" value="Genomic_DNA"/>
</dbReference>
<evidence type="ECO:0000259" key="6">
    <source>
        <dbReference type="Pfam" id="PF22544"/>
    </source>
</evidence>
<gene>
    <name evidence="7" type="ORF">TKK_009433</name>
</gene>
<comment type="caution">
    <text evidence="7">The sequence shown here is derived from an EMBL/GenBank/DDBJ whole genome shotgun (WGS) entry which is preliminary data.</text>
</comment>
<evidence type="ECO:0000256" key="5">
    <source>
        <dbReference type="ARBA" id="ARBA00023273"/>
    </source>
</evidence>
<dbReference type="GO" id="GO:0005929">
    <property type="term" value="C:cilium"/>
    <property type="evidence" value="ECO:0007669"/>
    <property type="project" value="UniProtKB-SubCell"/>
</dbReference>
<keyword evidence="8" id="KW-1185">Reference proteome</keyword>
<dbReference type="Gene3D" id="2.60.40.10">
    <property type="entry name" value="Immunoglobulins"/>
    <property type="match status" value="11"/>
</dbReference>
<evidence type="ECO:0000313" key="8">
    <source>
        <dbReference type="Proteomes" id="UP001627154"/>
    </source>
</evidence>
<proteinExistence type="predicted"/>
<dbReference type="Pfam" id="PF14874">
    <property type="entry name" value="PapD-like"/>
    <property type="match status" value="1"/>
</dbReference>
<feature type="domain" description="HYDIN/VesB/CFA65-like Ig-like" evidence="6">
    <location>
        <begin position="224"/>
        <end position="317"/>
    </location>
</feature>
<dbReference type="InterPro" id="IPR013783">
    <property type="entry name" value="Ig-like_fold"/>
</dbReference>
<comment type="subcellular location">
    <subcellularLocation>
        <location evidence="1">Cell projection</location>
        <location evidence="1">Cilium</location>
    </subcellularLocation>
    <subcellularLocation>
        <location evidence="2">Cytoplasm</location>
    </subcellularLocation>
</comment>
<organism evidence="7 8">
    <name type="scientific">Trichogramma kaykai</name>
    <dbReference type="NCBI Taxonomy" id="54128"/>
    <lineage>
        <taxon>Eukaryota</taxon>
        <taxon>Metazoa</taxon>
        <taxon>Ecdysozoa</taxon>
        <taxon>Arthropoda</taxon>
        <taxon>Hexapoda</taxon>
        <taxon>Insecta</taxon>
        <taxon>Pterygota</taxon>
        <taxon>Neoptera</taxon>
        <taxon>Endopterygota</taxon>
        <taxon>Hymenoptera</taxon>
        <taxon>Apocrita</taxon>
        <taxon>Proctotrupomorpha</taxon>
        <taxon>Chalcidoidea</taxon>
        <taxon>Trichogrammatidae</taxon>
        <taxon>Trichogramma</taxon>
    </lineage>
</organism>
<evidence type="ECO:0000256" key="1">
    <source>
        <dbReference type="ARBA" id="ARBA00004138"/>
    </source>
</evidence>
<dbReference type="Pfam" id="PF24771">
    <property type="entry name" value="Ig_CFAP74_1st"/>
    <property type="match status" value="1"/>
</dbReference>
<dbReference type="Proteomes" id="UP001627154">
    <property type="component" value="Unassembled WGS sequence"/>
</dbReference>
<dbReference type="InterPro" id="IPR033305">
    <property type="entry name" value="Hydin-like"/>
</dbReference>
<evidence type="ECO:0000313" key="7">
    <source>
        <dbReference type="EMBL" id="KAL3396541.1"/>
    </source>
</evidence>
<keyword evidence="5" id="KW-0966">Cell projection</keyword>
<evidence type="ECO:0000256" key="2">
    <source>
        <dbReference type="ARBA" id="ARBA00004496"/>
    </source>
</evidence>
<accession>A0ABD2WU23</accession>
<reference evidence="7 8" key="1">
    <citation type="journal article" date="2024" name="bioRxiv">
        <title>A reference genome for Trichogramma kaykai: A tiny desert-dwelling parasitoid wasp with competing sex-ratio distorters.</title>
        <authorList>
            <person name="Culotta J."/>
            <person name="Lindsey A.R."/>
        </authorList>
    </citation>
    <scope>NUCLEOTIDE SEQUENCE [LARGE SCALE GENOMIC DNA]</scope>
    <source>
        <strain evidence="7 8">KSX58</strain>
    </source>
</reference>